<evidence type="ECO:0008006" key="4">
    <source>
        <dbReference type="Google" id="ProtNLM"/>
    </source>
</evidence>
<dbReference type="RefSeq" id="WP_324767257.1">
    <property type="nucleotide sequence ID" value="NZ_BAAATS010000016.1"/>
</dbReference>
<sequence>MPQPTAFHDLGALCFGSRAQFEPGHLEEVCEAVRGSGVRDLYVVVHGAHNDAATGAAVDGAFRDLLTEAWGDDARDKGMLGVHWPSLCFRDEGVPGLTEPTGDAQDGDPRPSLSRATIEDLCRQLPDSVAPLKRIAELLDERPERQLAFDDFGSALRSLAELPLQDPAAEFTADTEGEVLPQADPLMLFEDTRTMCSEFAGALRDVRHALEAGEGKPARHENDVDKSDVSDGGSLQETRTAGPRPARPLSKRVGRTGTVVAGGPLGEEARATDLAELWKGAHELFRQVVRHVLRRRAGLIGQEGLGPCLPVLAEGAEIRLHLVGHGLGARLAGFALRGLETGGAEPVTLSSLTLLQGEMSHFAFADILPQQVSGHGALWNRQRLVQGPLLCTFSHLDSHLGVLYPLSAQMMGDSAELATTARKWGALGFDGVQGVDGPPPVALSGVTEEDPWELPYLNVDASEVVRSDDVPMGGHHHVFHPEIGRLLRWAAGH</sequence>
<feature type="region of interest" description="Disordered" evidence="1">
    <location>
        <begin position="212"/>
        <end position="263"/>
    </location>
</feature>
<dbReference type="Proteomes" id="UP001352223">
    <property type="component" value="Unassembled WGS sequence"/>
</dbReference>
<evidence type="ECO:0000313" key="3">
    <source>
        <dbReference type="Proteomes" id="UP001352223"/>
    </source>
</evidence>
<keyword evidence="3" id="KW-1185">Reference proteome</keyword>
<reference evidence="2 3" key="1">
    <citation type="submission" date="2022-10" db="EMBL/GenBank/DDBJ databases">
        <authorList>
            <person name="Xie J."/>
            <person name="Shen N."/>
        </authorList>
    </citation>
    <scope>NUCLEOTIDE SEQUENCE [LARGE SCALE GENOMIC DNA]</scope>
    <source>
        <strain evidence="2 3">DSM 41681</strain>
    </source>
</reference>
<comment type="caution">
    <text evidence="2">The sequence shown here is derived from an EMBL/GenBank/DDBJ whole genome shotgun (WGS) entry which is preliminary data.</text>
</comment>
<evidence type="ECO:0000313" key="2">
    <source>
        <dbReference type="EMBL" id="MEB3960214.1"/>
    </source>
</evidence>
<evidence type="ECO:0000256" key="1">
    <source>
        <dbReference type="SAM" id="MobiDB-lite"/>
    </source>
</evidence>
<organism evidence="2 3">
    <name type="scientific">Streptomyces kunmingensis</name>
    <dbReference type="NCBI Taxonomy" id="68225"/>
    <lineage>
        <taxon>Bacteria</taxon>
        <taxon>Bacillati</taxon>
        <taxon>Actinomycetota</taxon>
        <taxon>Actinomycetes</taxon>
        <taxon>Kitasatosporales</taxon>
        <taxon>Streptomycetaceae</taxon>
        <taxon>Streptomyces</taxon>
    </lineage>
</organism>
<accession>A0ABU6C6T6</accession>
<gene>
    <name evidence="2" type="ORF">OKJ48_08115</name>
</gene>
<protein>
    <recommendedName>
        <fullName evidence="4">Serine-threonine protein kinase</fullName>
    </recommendedName>
</protein>
<name>A0ABU6C6T6_9ACTN</name>
<proteinExistence type="predicted"/>
<feature type="compositionally biased region" description="Basic and acidic residues" evidence="1">
    <location>
        <begin position="212"/>
        <end position="229"/>
    </location>
</feature>
<dbReference type="EMBL" id="JAOZYB010000041">
    <property type="protein sequence ID" value="MEB3960214.1"/>
    <property type="molecule type" value="Genomic_DNA"/>
</dbReference>